<organism evidence="2 3">
    <name type="scientific">Sphingobium ummariense RL-3</name>
    <dbReference type="NCBI Taxonomy" id="1346791"/>
    <lineage>
        <taxon>Bacteria</taxon>
        <taxon>Pseudomonadati</taxon>
        <taxon>Pseudomonadota</taxon>
        <taxon>Alphaproteobacteria</taxon>
        <taxon>Sphingomonadales</taxon>
        <taxon>Sphingomonadaceae</taxon>
        <taxon>Sphingobium</taxon>
    </lineage>
</organism>
<gene>
    <name evidence="2" type="ORF">M529_06145</name>
</gene>
<sequence length="72" mass="7948">MTKSFRKGTRVTWNWGQGVGRGRIAERFEQHVERSINGSKVSRNGSARNPAFLVKTDTGSEVLKLASELDAA</sequence>
<dbReference type="eggNOG" id="ENOG5032YVA">
    <property type="taxonomic scope" value="Bacteria"/>
</dbReference>
<proteinExistence type="predicted"/>
<dbReference type="AlphaFoldDB" id="T0K8U9"/>
<dbReference type="OrthoDB" id="283968at2"/>
<dbReference type="Pfam" id="PF11160">
    <property type="entry name" value="Hva1_TUDOR"/>
    <property type="match status" value="1"/>
</dbReference>
<feature type="domain" description="Hypervirulence associated protein TUDOR" evidence="1">
    <location>
        <begin position="8"/>
        <end position="69"/>
    </location>
</feature>
<dbReference type="EMBL" id="AUWY01000048">
    <property type="protein sequence ID" value="EQB33109.1"/>
    <property type="molecule type" value="Genomic_DNA"/>
</dbReference>
<keyword evidence="3" id="KW-1185">Reference proteome</keyword>
<name>T0K8U9_9SPHN</name>
<dbReference type="RefSeq" id="WP_021317146.1">
    <property type="nucleotide sequence ID" value="NZ_AUWY01000048.1"/>
</dbReference>
<evidence type="ECO:0000259" key="1">
    <source>
        <dbReference type="Pfam" id="PF11160"/>
    </source>
</evidence>
<dbReference type="InterPro" id="IPR021331">
    <property type="entry name" value="Hva1_TUDOR"/>
</dbReference>
<evidence type="ECO:0000313" key="2">
    <source>
        <dbReference type="EMBL" id="EQB33109.1"/>
    </source>
</evidence>
<accession>T0K8U9</accession>
<dbReference type="PATRIC" id="fig|1346791.3.peg.1174"/>
<evidence type="ECO:0000313" key="3">
    <source>
        <dbReference type="Proteomes" id="UP000015523"/>
    </source>
</evidence>
<dbReference type="STRING" id="1346791.M529_06145"/>
<protein>
    <recommendedName>
        <fullName evidence="1">Hypervirulence associated protein TUDOR domain-containing protein</fullName>
    </recommendedName>
</protein>
<dbReference type="Proteomes" id="UP000015523">
    <property type="component" value="Unassembled WGS sequence"/>
</dbReference>
<comment type="caution">
    <text evidence="2">The sequence shown here is derived from an EMBL/GenBank/DDBJ whole genome shotgun (WGS) entry which is preliminary data.</text>
</comment>
<reference evidence="2 3" key="1">
    <citation type="journal article" date="2013" name="Genome Announc.">
        <title>Draft Genome Sequence of Sphingobium ummariense Strain RL-3, a Hexachlorocyclohexane-Degrading Bacterium.</title>
        <authorList>
            <person name="Kohli P."/>
            <person name="Dua A."/>
            <person name="Sangwan N."/>
            <person name="Oldach P."/>
            <person name="Khurana J.P."/>
            <person name="Lal R."/>
        </authorList>
    </citation>
    <scope>NUCLEOTIDE SEQUENCE [LARGE SCALE GENOMIC DNA]</scope>
    <source>
        <strain evidence="2 3">RL-3</strain>
    </source>
</reference>